<name>A0A4Z2D0H1_SCHJA</name>
<protein>
    <submittedName>
        <fullName evidence="2">S phase cyclin A-associated protein in the endoplasmic reticulum</fullName>
    </submittedName>
</protein>
<dbReference type="PANTHER" id="PTHR31434:SF2">
    <property type="entry name" value="S PHASE CYCLIN A-ASSOCIATED PROTEIN IN THE ENDOPLASMIC RETICULUM"/>
    <property type="match status" value="1"/>
</dbReference>
<proteinExistence type="predicted"/>
<evidence type="ECO:0000259" key="1">
    <source>
        <dbReference type="Pfam" id="PF16501"/>
    </source>
</evidence>
<dbReference type="InterPro" id="IPR032446">
    <property type="entry name" value="SCAPER_N"/>
</dbReference>
<evidence type="ECO:0000313" key="3">
    <source>
        <dbReference type="Proteomes" id="UP000311919"/>
    </source>
</evidence>
<evidence type="ECO:0000313" key="2">
    <source>
        <dbReference type="EMBL" id="TNN09986.1"/>
    </source>
</evidence>
<dbReference type="Pfam" id="PF16501">
    <property type="entry name" value="SCAPER_N"/>
    <property type="match status" value="1"/>
</dbReference>
<accession>A0A4Z2D0H1</accession>
<keyword evidence="3" id="KW-1185">Reference proteome</keyword>
<feature type="domain" description="S phase cyclin A-associated protein in the endoplasmic reticulum N-terminal" evidence="1">
    <location>
        <begin position="132"/>
        <end position="190"/>
    </location>
</feature>
<comment type="caution">
    <text evidence="2">The sequence shown here is derived from an EMBL/GenBank/DDBJ whole genome shotgun (WGS) entry which is preliminary data.</text>
</comment>
<gene>
    <name evidence="2" type="ORF">EWB00_005835</name>
</gene>
<dbReference type="EMBL" id="SKCS01000381">
    <property type="protein sequence ID" value="TNN09986.1"/>
    <property type="molecule type" value="Genomic_DNA"/>
</dbReference>
<dbReference type="OrthoDB" id="6288542at2759"/>
<reference evidence="2 3" key="1">
    <citation type="submission" date="2019-03" db="EMBL/GenBank/DDBJ databases">
        <title>An improved genome assembly of the fluke Schistosoma japonicum.</title>
        <authorList>
            <person name="Hu W."/>
            <person name="Luo F."/>
            <person name="Yin M."/>
            <person name="Mo X."/>
            <person name="Sun C."/>
            <person name="Wu Q."/>
            <person name="Zhu B."/>
            <person name="Xiang M."/>
            <person name="Wang J."/>
            <person name="Wang Y."/>
            <person name="Zhang T."/>
            <person name="Xu B."/>
            <person name="Zheng H."/>
            <person name="Feng Z."/>
        </authorList>
    </citation>
    <scope>NUCLEOTIDE SEQUENCE [LARGE SCALE GENOMIC DNA]</scope>
    <source>
        <strain evidence="2">HuSjv2</strain>
        <tissue evidence="2">Worms</tissue>
    </source>
</reference>
<dbReference type="PANTHER" id="PTHR31434">
    <property type="entry name" value="S PHASE CYCLIN A-ASSOCIATED PROTEIN IN THE ENDOPLASMIC RETICULUM"/>
    <property type="match status" value="1"/>
</dbReference>
<sequence length="586" mass="66723">MIASVYKSIPFLLQPNIDNLGTRRYFSKCDFNLSSEIDHEITKAKKNKITLPDDVNGNRGSLYSEVNTCNSSYDKSILGKDNFHKGRTVSNTRSNSLTAASSRTVCSEPHCRFGSATTVPYRQINRGRPLTESEYKARYWGQMLDTLRRTNNKIYSACETDENEVECKEVIMILEHSKQDFFSLIEKMNLLRKPIMCQVLASTGVVTSAQQSYISLPLSIKSDSSVIEVADSDSDIGCCRSGSRSYLVDKHQLNTVIDANKHHRHNDESCTIPPNNSNLCNLDNDPSDANDGEYEDEVEVVEDEEEEERHHNERQNMPSSFTYLVDDDADYIDQEDNTLSHDLEKLDKAIANVTTVERVLSHQLDRAQLAEASLRRRLIKEEKAAFVLSAGYNNQLWYKSRLKNTVNKSQHSEDVDICDIVTATDDVEIDTDIDLLDMDSILIDDVDGSEKLLSGNMRKVTKGSNEQQHQQLTRIICSPLNFVQQSSQHRSNVGSNRIESNNKIIDDSSGNHFHYDFCNCRCHRHNYTFNHHLSPIDFQCYKIDSQDKHLVSVERTHVQNSSNSVYMNKIENDVYEAKSPLGKEEN</sequence>
<dbReference type="Proteomes" id="UP000311919">
    <property type="component" value="Unassembled WGS sequence"/>
</dbReference>
<organism evidence="2 3">
    <name type="scientific">Schistosoma japonicum</name>
    <name type="common">Blood fluke</name>
    <dbReference type="NCBI Taxonomy" id="6182"/>
    <lineage>
        <taxon>Eukaryota</taxon>
        <taxon>Metazoa</taxon>
        <taxon>Spiralia</taxon>
        <taxon>Lophotrochozoa</taxon>
        <taxon>Platyhelminthes</taxon>
        <taxon>Trematoda</taxon>
        <taxon>Digenea</taxon>
        <taxon>Strigeidida</taxon>
        <taxon>Schistosomatoidea</taxon>
        <taxon>Schistosomatidae</taxon>
        <taxon>Schistosoma</taxon>
    </lineage>
</organism>
<dbReference type="AlphaFoldDB" id="A0A4Z2D0H1"/>